<proteinExistence type="predicted"/>
<sequence length="160" mass="17330">MPLISKGAGRLWIALAVVVFLLALNAVSTIFGWSPFASIVNDHIEERSRAADVRSKEQRDQARLAEQPRPEPKVLQGKQKSPVKPSVATTTAVTDNVAKKPEPPVALKSPVAPNRPVAPQVPSHPVAPAPPVYIMYYPDGSVRYVTQPVYPAPLYPAPAR</sequence>
<reference evidence="2" key="1">
    <citation type="submission" date="2020-01" db="EMBL/GenBank/DDBJ databases">
        <authorList>
            <person name="Meier V. D."/>
            <person name="Meier V D."/>
        </authorList>
    </citation>
    <scope>NUCLEOTIDE SEQUENCE</scope>
    <source>
        <strain evidence="2">HLG_WM_MAG_08</strain>
    </source>
</reference>
<gene>
    <name evidence="2" type="ORF">HELGO_WM39273</name>
</gene>
<accession>A0A6S6SZU3</accession>
<evidence type="ECO:0000256" key="1">
    <source>
        <dbReference type="SAM" id="MobiDB-lite"/>
    </source>
</evidence>
<organism evidence="2">
    <name type="scientific">uncultured Thiotrichaceae bacterium</name>
    <dbReference type="NCBI Taxonomy" id="298394"/>
    <lineage>
        <taxon>Bacteria</taxon>
        <taxon>Pseudomonadati</taxon>
        <taxon>Pseudomonadota</taxon>
        <taxon>Gammaproteobacteria</taxon>
        <taxon>Thiotrichales</taxon>
        <taxon>Thiotrichaceae</taxon>
        <taxon>environmental samples</taxon>
    </lineage>
</organism>
<dbReference type="EMBL" id="CACVAV010000203">
    <property type="protein sequence ID" value="CAA6812591.1"/>
    <property type="molecule type" value="Genomic_DNA"/>
</dbReference>
<feature type="compositionally biased region" description="Basic and acidic residues" evidence="1">
    <location>
        <begin position="47"/>
        <end position="72"/>
    </location>
</feature>
<feature type="region of interest" description="Disordered" evidence="1">
    <location>
        <begin position="47"/>
        <end position="124"/>
    </location>
</feature>
<name>A0A6S6SZU3_9GAMM</name>
<evidence type="ECO:0000313" key="2">
    <source>
        <dbReference type="EMBL" id="CAA6812591.1"/>
    </source>
</evidence>
<protein>
    <submittedName>
        <fullName evidence="2">Uncharacterized protein</fullName>
    </submittedName>
</protein>
<dbReference type="AlphaFoldDB" id="A0A6S6SZU3"/>